<sequence length="287" mass="33125">MSVEEKLLSIHRLGLYATFNPEQISSTYLLLVNYLRNNINKIESIKYYDLLELQFYLSLLSNKDSEAKTCLDRIIDKFGDQDSQRTAVLKATFLESTIDNKNAIDYLNKRNSNELTCLKKRVALSKKITSTPDYIKALNGYLNLSPLDTEVWLELSDIYYEIGHFEKSIFALQEILLIIPFAYNIFAKIGNIEFAIFKRDGDVDSLVSSLKHFLRSVELSSNFIRGWSGIYLISKEFNQLDSKKLKNVKIDYVELNKLSKNRLKEIIETNGSNAQDLKAAEQLLRDF</sequence>
<dbReference type="OrthoDB" id="124397at2759"/>
<dbReference type="PANTHER" id="PTHR12760">
    <property type="entry name" value="TETRATRICOPEPTIDE REPEAT PROTEIN"/>
    <property type="match status" value="1"/>
</dbReference>
<comment type="similarity">
    <text evidence="3">Belongs to the EMC2 family.</text>
</comment>
<dbReference type="AlphaFoldDB" id="A0A1E3P279"/>
<evidence type="ECO:0000256" key="1">
    <source>
        <dbReference type="ARBA" id="ARBA00022803"/>
    </source>
</evidence>
<reference evidence="4 5" key="1">
    <citation type="journal article" date="2016" name="Proc. Natl. Acad. Sci. U.S.A.">
        <title>Comparative genomics of biotechnologically important yeasts.</title>
        <authorList>
            <person name="Riley R."/>
            <person name="Haridas S."/>
            <person name="Wolfe K.H."/>
            <person name="Lopes M.R."/>
            <person name="Hittinger C.T."/>
            <person name="Goeker M."/>
            <person name="Salamov A.A."/>
            <person name="Wisecaver J.H."/>
            <person name="Long T.M."/>
            <person name="Calvey C.H."/>
            <person name="Aerts A.L."/>
            <person name="Barry K.W."/>
            <person name="Choi C."/>
            <person name="Clum A."/>
            <person name="Coughlan A.Y."/>
            <person name="Deshpande S."/>
            <person name="Douglass A.P."/>
            <person name="Hanson S.J."/>
            <person name="Klenk H.-P."/>
            <person name="LaButti K.M."/>
            <person name="Lapidus A."/>
            <person name="Lindquist E.A."/>
            <person name="Lipzen A.M."/>
            <person name="Meier-Kolthoff J.P."/>
            <person name="Ohm R.A."/>
            <person name="Otillar R.P."/>
            <person name="Pangilinan J.L."/>
            <person name="Peng Y."/>
            <person name="Rokas A."/>
            <person name="Rosa C.A."/>
            <person name="Scheuner C."/>
            <person name="Sibirny A.A."/>
            <person name="Slot J.C."/>
            <person name="Stielow J.B."/>
            <person name="Sun H."/>
            <person name="Kurtzman C.P."/>
            <person name="Blackwell M."/>
            <person name="Grigoriev I.V."/>
            <person name="Jeffries T.W."/>
        </authorList>
    </citation>
    <scope>NUCLEOTIDE SEQUENCE [LARGE SCALE GENOMIC DNA]</scope>
    <source>
        <strain evidence="5">ATCC 58044 / CBS 1984 / NCYC 433 / NRRL Y-366-8</strain>
    </source>
</reference>
<evidence type="ECO:0000313" key="4">
    <source>
        <dbReference type="EMBL" id="ODQ59586.1"/>
    </source>
</evidence>
<evidence type="ECO:0000256" key="3">
    <source>
        <dbReference type="RuleBase" id="RU367091"/>
    </source>
</evidence>
<gene>
    <name evidence="4" type="ORF">WICANDRAFT_30017</name>
</gene>
<comment type="subcellular location">
    <subcellularLocation>
        <location evidence="3">Endoplasmic reticulum membrane</location>
        <topology evidence="3">Peripheral membrane protein</topology>
        <orientation evidence="3">Cytoplasmic side</orientation>
    </subcellularLocation>
</comment>
<dbReference type="InterPro" id="IPR011990">
    <property type="entry name" value="TPR-like_helical_dom_sf"/>
</dbReference>
<feature type="repeat" description="TPR" evidence="2">
    <location>
        <begin position="149"/>
        <end position="182"/>
    </location>
</feature>
<dbReference type="SUPFAM" id="SSF48452">
    <property type="entry name" value="TPR-like"/>
    <property type="match status" value="1"/>
</dbReference>
<protein>
    <recommendedName>
        <fullName evidence="3">ER membrane protein complex subunit 2</fullName>
    </recommendedName>
</protein>
<comment type="function">
    <text evidence="3">Part of the endoplasmic reticulum membrane protein complex (EMC) that enables the energy-independent insertion into endoplasmic reticulum membranes of newly synthesized membrane proteins.</text>
</comment>
<dbReference type="STRING" id="683960.A0A1E3P279"/>
<comment type="subunit">
    <text evidence="3">Component of the ER membrane protein complex (EMC).</text>
</comment>
<evidence type="ECO:0000256" key="2">
    <source>
        <dbReference type="PROSITE-ProRule" id="PRU00339"/>
    </source>
</evidence>
<proteinExistence type="inferred from homology"/>
<organism evidence="4 5">
    <name type="scientific">Wickerhamomyces anomalus (strain ATCC 58044 / CBS 1984 / NCYC 433 / NRRL Y-366-8)</name>
    <name type="common">Yeast</name>
    <name type="synonym">Hansenula anomala</name>
    <dbReference type="NCBI Taxonomy" id="683960"/>
    <lineage>
        <taxon>Eukaryota</taxon>
        <taxon>Fungi</taxon>
        <taxon>Dikarya</taxon>
        <taxon>Ascomycota</taxon>
        <taxon>Saccharomycotina</taxon>
        <taxon>Saccharomycetes</taxon>
        <taxon>Phaffomycetales</taxon>
        <taxon>Wickerhamomycetaceae</taxon>
        <taxon>Wickerhamomyces</taxon>
    </lineage>
</organism>
<dbReference type="InterPro" id="IPR019734">
    <property type="entry name" value="TPR_rpt"/>
</dbReference>
<keyword evidence="3" id="KW-0472">Membrane</keyword>
<keyword evidence="3" id="KW-0256">Endoplasmic reticulum</keyword>
<accession>A0A1E3P279</accession>
<dbReference type="PROSITE" id="PS50005">
    <property type="entry name" value="TPR"/>
    <property type="match status" value="1"/>
</dbReference>
<dbReference type="GeneID" id="30198923"/>
<evidence type="ECO:0000313" key="5">
    <source>
        <dbReference type="Proteomes" id="UP000094112"/>
    </source>
</evidence>
<dbReference type="Gene3D" id="1.25.40.10">
    <property type="entry name" value="Tetratricopeptide repeat domain"/>
    <property type="match status" value="1"/>
</dbReference>
<name>A0A1E3P279_WICAA</name>
<dbReference type="InterPro" id="IPR039856">
    <property type="entry name" value="EMC2-like"/>
</dbReference>
<dbReference type="RefSeq" id="XP_019038793.1">
    <property type="nucleotide sequence ID" value="XM_019181677.1"/>
</dbReference>
<dbReference type="Proteomes" id="UP000094112">
    <property type="component" value="Unassembled WGS sequence"/>
</dbReference>
<dbReference type="GO" id="GO:0072546">
    <property type="term" value="C:EMC complex"/>
    <property type="evidence" value="ECO:0007669"/>
    <property type="project" value="UniProtKB-UniRule"/>
</dbReference>
<dbReference type="EMBL" id="KV454210">
    <property type="protein sequence ID" value="ODQ59586.1"/>
    <property type="molecule type" value="Genomic_DNA"/>
</dbReference>
<keyword evidence="5" id="KW-1185">Reference proteome</keyword>
<keyword evidence="1 2" id="KW-0802">TPR repeat</keyword>